<dbReference type="CDD" id="cd04214">
    <property type="entry name" value="PAD_N"/>
    <property type="match status" value="1"/>
</dbReference>
<protein>
    <recommendedName>
        <fullName evidence="3">protein-arginine deiminase</fullName>
        <ecNumber evidence="3">3.5.3.15</ecNumber>
    </recommendedName>
</protein>
<dbReference type="GO" id="GO:0005509">
    <property type="term" value="F:calcium ion binding"/>
    <property type="evidence" value="ECO:0007669"/>
    <property type="project" value="InterPro"/>
</dbReference>
<name>A0A674HN24_TAEGU</name>
<dbReference type="FunFam" id="3.75.10.10:FF:000003">
    <property type="entry name" value="Protein-arginine deiminase type-2"/>
    <property type="match status" value="1"/>
</dbReference>
<dbReference type="InterPro" id="IPR038685">
    <property type="entry name" value="PAD_N_sf"/>
</dbReference>
<dbReference type="GO" id="GO:0005737">
    <property type="term" value="C:cytoplasm"/>
    <property type="evidence" value="ECO:0007669"/>
    <property type="project" value="UniProtKB-SubCell"/>
</dbReference>
<dbReference type="SUPFAM" id="SSF49503">
    <property type="entry name" value="Cupredoxins"/>
    <property type="match status" value="1"/>
</dbReference>
<evidence type="ECO:0000259" key="9">
    <source>
        <dbReference type="Pfam" id="PF03068"/>
    </source>
</evidence>
<dbReference type="Proteomes" id="UP000007754">
    <property type="component" value="Chromosome 21"/>
</dbReference>
<dbReference type="GO" id="GO:0005634">
    <property type="term" value="C:nucleus"/>
    <property type="evidence" value="ECO:0007669"/>
    <property type="project" value="TreeGrafter"/>
</dbReference>
<dbReference type="GeneTree" id="ENSGT00940000153217"/>
<feature type="domain" description="Protein-arginine deiminase (PAD) N-terminal" evidence="10">
    <location>
        <begin position="1"/>
        <end position="113"/>
    </location>
</feature>
<reference evidence="12 13" key="1">
    <citation type="journal article" date="2010" name="Nature">
        <title>The genome of a songbird.</title>
        <authorList>
            <person name="Warren W.C."/>
            <person name="Clayton D.F."/>
            <person name="Ellegren H."/>
            <person name="Arnold A.P."/>
            <person name="Hillier L.W."/>
            <person name="Kunstner A."/>
            <person name="Searle S."/>
            <person name="White S."/>
            <person name="Vilella A.J."/>
            <person name="Fairley S."/>
            <person name="Heger A."/>
            <person name="Kong L."/>
            <person name="Ponting C.P."/>
            <person name="Jarvis E.D."/>
            <person name="Mello C.V."/>
            <person name="Minx P."/>
            <person name="Lovell P."/>
            <person name="Velho T.A."/>
            <person name="Ferris M."/>
            <person name="Balakrishnan C.N."/>
            <person name="Sinha S."/>
            <person name="Blatti C."/>
            <person name="London S.E."/>
            <person name="Li Y."/>
            <person name="Lin Y.C."/>
            <person name="George J."/>
            <person name="Sweedler J."/>
            <person name="Southey B."/>
            <person name="Gunaratne P."/>
            <person name="Watson M."/>
            <person name="Nam K."/>
            <person name="Backstrom N."/>
            <person name="Smeds L."/>
            <person name="Nabholz B."/>
            <person name="Itoh Y."/>
            <person name="Whitney O."/>
            <person name="Pfenning A.R."/>
            <person name="Howard J."/>
            <person name="Volker M."/>
            <person name="Skinner B.M."/>
            <person name="Griffin D.K."/>
            <person name="Ye L."/>
            <person name="McLaren W.M."/>
            <person name="Flicek P."/>
            <person name="Quesada V."/>
            <person name="Velasco G."/>
            <person name="Lopez-Otin C."/>
            <person name="Puente X.S."/>
            <person name="Olender T."/>
            <person name="Lancet D."/>
            <person name="Smit A.F."/>
            <person name="Hubley R."/>
            <person name="Konkel M.K."/>
            <person name="Walker J.A."/>
            <person name="Batzer M.A."/>
            <person name="Gu W."/>
            <person name="Pollock D.D."/>
            <person name="Chen L."/>
            <person name="Cheng Z."/>
            <person name="Eichler E.E."/>
            <person name="Stapley J."/>
            <person name="Slate J."/>
            <person name="Ekblom R."/>
            <person name="Birkhead T."/>
            <person name="Burke T."/>
            <person name="Burt D."/>
            <person name="Scharff C."/>
            <person name="Adam I."/>
            <person name="Richard H."/>
            <person name="Sultan M."/>
            <person name="Soldatov A."/>
            <person name="Lehrach H."/>
            <person name="Edwards S.V."/>
            <person name="Yang S.P."/>
            <person name="Li X."/>
            <person name="Graves T."/>
            <person name="Fulton L."/>
            <person name="Nelson J."/>
            <person name="Chinwalla A."/>
            <person name="Hou S."/>
            <person name="Mardis E.R."/>
            <person name="Wilson R.K."/>
        </authorList>
    </citation>
    <scope>NUCLEOTIDE SEQUENCE [LARGE SCALE GENOMIC DNA]</scope>
</reference>
<dbReference type="InterPro" id="IPR013733">
    <property type="entry name" value="Prot_Arg_deaminase_cen_dom"/>
</dbReference>
<dbReference type="Ensembl" id="ENSTGUT00000029915.1">
    <property type="protein sequence ID" value="ENSTGUP00000035945.1"/>
    <property type="gene ID" value="ENSTGUG00000024848.1"/>
</dbReference>
<reference evidence="12" key="3">
    <citation type="submission" date="2025-09" db="UniProtKB">
        <authorList>
            <consortium name="Ensembl"/>
        </authorList>
    </citation>
    <scope>IDENTIFICATION</scope>
</reference>
<feature type="compositionally biased region" description="Low complexity" evidence="8">
    <location>
        <begin position="830"/>
        <end position="840"/>
    </location>
</feature>
<dbReference type="Gene3D" id="2.60.40.1860">
    <property type="entry name" value="Protein-arginine deiminase, N-terminal domain"/>
    <property type="match status" value="1"/>
</dbReference>
<evidence type="ECO:0000256" key="8">
    <source>
        <dbReference type="SAM" id="MobiDB-lite"/>
    </source>
</evidence>
<keyword evidence="4" id="KW-0963">Cytoplasm</keyword>
<accession>A0A674HN24</accession>
<evidence type="ECO:0000256" key="3">
    <source>
        <dbReference type="ARBA" id="ARBA00012200"/>
    </source>
</evidence>
<dbReference type="InterPro" id="IPR004303">
    <property type="entry name" value="PAD"/>
</dbReference>
<organism evidence="12 13">
    <name type="scientific">Taeniopygia guttata</name>
    <name type="common">Zebra finch</name>
    <name type="synonym">Poephila guttata</name>
    <dbReference type="NCBI Taxonomy" id="59729"/>
    <lineage>
        <taxon>Eukaryota</taxon>
        <taxon>Metazoa</taxon>
        <taxon>Chordata</taxon>
        <taxon>Craniata</taxon>
        <taxon>Vertebrata</taxon>
        <taxon>Euteleostomi</taxon>
        <taxon>Archelosauria</taxon>
        <taxon>Archosauria</taxon>
        <taxon>Dinosauria</taxon>
        <taxon>Saurischia</taxon>
        <taxon>Theropoda</taxon>
        <taxon>Coelurosauria</taxon>
        <taxon>Aves</taxon>
        <taxon>Neognathae</taxon>
        <taxon>Neoaves</taxon>
        <taxon>Telluraves</taxon>
        <taxon>Australaves</taxon>
        <taxon>Passeriformes</taxon>
        <taxon>Passeroidea</taxon>
        <taxon>Estrildidae</taxon>
        <taxon>Estrildinae</taxon>
        <taxon>Taeniopygia</taxon>
    </lineage>
</organism>
<dbReference type="InterPro" id="IPR013732">
    <property type="entry name" value="PAD_N"/>
</dbReference>
<dbReference type="InParanoid" id="A0A674HN24"/>
<evidence type="ECO:0000256" key="4">
    <source>
        <dbReference type="ARBA" id="ARBA00022490"/>
    </source>
</evidence>
<dbReference type="PANTHER" id="PTHR10837:SF11">
    <property type="entry name" value="PROTEIN-ARGININE DEIMINASE TYPE-1"/>
    <property type="match status" value="1"/>
</dbReference>
<dbReference type="Pfam" id="PF03068">
    <property type="entry name" value="PAD"/>
    <property type="match status" value="1"/>
</dbReference>
<dbReference type="Pfam" id="PF08527">
    <property type="entry name" value="PAD_M"/>
    <property type="match status" value="2"/>
</dbReference>
<evidence type="ECO:0000313" key="12">
    <source>
        <dbReference type="Ensembl" id="ENSTGUP00000035945.1"/>
    </source>
</evidence>
<dbReference type="AlphaFoldDB" id="A0A674HN24"/>
<feature type="compositionally biased region" description="Basic and acidic residues" evidence="8">
    <location>
        <begin position="817"/>
        <end position="829"/>
    </location>
</feature>
<sequence length="1021" mass="112391">MAQQRRVQLSTQSPTSTVCVLGTELALDVCGSAPRGAASFQAQATPGVRLWVLHGARSVKLPSSVGRWPLGARPELLLAMERPSHEPGDEKVRISYFREDGGVPVGRALLYLTCVEVSLDADVTRSGAVSRTLLDKASWIWGPEGRGAVLLVNCDRDDAGAEGLDSEDSAVRSYSGAGSPQPRLSPRFSPNFPLFPQFSPFPQLSPLPQIFPISLSFSLLPQFLPFPSVSPFSHSFPFSPGFPLFPLLPQSPPSPPISPLSLGFPPFPHFLPSFPFSLSFSLFPGFPSVSPSPPVIPFSLSFPLFPPIFPFSLSFFLFPGFPSVSPFPPISPFSCNFPLLSQFPPFPQLFPLPQIFPFSLSFSLLSQFPPFPSVSPFSQFPLFPGFSPFSPSSPISPFSLSFPLFLGFLLFPPISPFPSVFPFFLQFSPVSPFPPVSPFSHSFPFSLLFPPISPYSLNFPLFPPVSLFPNFPISPIFPPISLSSPFPQFPHFPPFSPNFPPFPFSPDLQDMAQLVLRTRGPRATFAGHRLLLHLDFGHADKIRVFYGGDGAELEKFQPVLGGSKLSYTVRPGRHQHDSVFYVEGLAFPDVDFSGLVSLHVTLLESPEKCQGLLESPIFTDSVVFRVAPWIMTPNTAAPLEVFVCSVDGNEEFVAAVGALAERAQCPLTVCPAPQNRQDRWIQDEMEFGYIQAPHKTLPVVFDSPRDLGLKDFPVKSILGPDFGYVARQAAEGASSLDSFGNLEVSPPVTVQGKEYPLGRILIGSSFPRVGGRRMAKAVRDFLVAQKVQEPVELFSDWLSVGHVDEFLSFVPAPDRKVTDPRVDKSRMRPSEPSSTSSSSSSLQGFRLLLASPSACYQLLREKQEEGFGEAAMFQGLDRVPKPTINEILANEELRKFNDYAQSCISWNRDILKRSLGLAEPDILDIPQLFQSNAASEAQAFFPDMVNMLVLGRHLGIPKPFGPVVGGRCCLEQRVRELLEPLGLSCTFIDDFFSYHVLLGEVHCGTNVRRKPFAFKWWDVVP</sequence>
<dbReference type="SUPFAM" id="SSF55909">
    <property type="entry name" value="Pentein"/>
    <property type="match status" value="1"/>
</dbReference>
<feature type="region of interest" description="Disordered" evidence="8">
    <location>
        <begin position="817"/>
        <end position="840"/>
    </location>
</feature>
<feature type="domain" description="Protein-arginine deiminase (PAD) central" evidence="11">
    <location>
        <begin position="115"/>
        <end position="173"/>
    </location>
</feature>
<comment type="catalytic activity">
    <reaction evidence="7">
        <text>L-arginyl-[protein] + H2O = L-citrullyl-[protein] + NH4(+)</text>
        <dbReference type="Rhea" id="RHEA:18089"/>
        <dbReference type="Rhea" id="RHEA-COMP:10532"/>
        <dbReference type="Rhea" id="RHEA-COMP:10588"/>
        <dbReference type="ChEBI" id="CHEBI:15377"/>
        <dbReference type="ChEBI" id="CHEBI:28938"/>
        <dbReference type="ChEBI" id="CHEBI:29965"/>
        <dbReference type="ChEBI" id="CHEBI:83397"/>
        <dbReference type="EC" id="3.5.3.15"/>
    </reaction>
</comment>
<dbReference type="InterPro" id="IPR008972">
    <property type="entry name" value="Cupredoxin"/>
</dbReference>
<dbReference type="InterPro" id="IPR013530">
    <property type="entry name" value="PAD_C"/>
</dbReference>
<feature type="domain" description="Protein-arginine deiminase C-terminal" evidence="9">
    <location>
        <begin position="617"/>
        <end position="1018"/>
    </location>
</feature>
<dbReference type="InterPro" id="IPR036556">
    <property type="entry name" value="PAD_central_sf"/>
</dbReference>
<evidence type="ECO:0000313" key="13">
    <source>
        <dbReference type="Proteomes" id="UP000007754"/>
    </source>
</evidence>
<evidence type="ECO:0000256" key="1">
    <source>
        <dbReference type="ARBA" id="ARBA00004496"/>
    </source>
</evidence>
<dbReference type="EC" id="3.5.3.15" evidence="3"/>
<evidence type="ECO:0000256" key="2">
    <source>
        <dbReference type="ARBA" id="ARBA00008166"/>
    </source>
</evidence>
<dbReference type="Gene3D" id="3.75.10.10">
    <property type="entry name" value="L-arginine/glycine Amidinotransferase, Chain A"/>
    <property type="match status" value="1"/>
</dbReference>
<dbReference type="FunFam" id="2.60.40.1700:FF:000001">
    <property type="entry name" value="Protein-arginine deiminase type-2"/>
    <property type="match status" value="1"/>
</dbReference>
<comment type="similarity">
    <text evidence="2">Belongs to the protein arginine deiminase family.</text>
</comment>
<dbReference type="SUPFAM" id="SSF110083">
    <property type="entry name" value="Peptidylarginine deiminase Pad4, middle domain"/>
    <property type="match status" value="2"/>
</dbReference>
<dbReference type="Pfam" id="PF08526">
    <property type="entry name" value="PAD_N"/>
    <property type="match status" value="1"/>
</dbReference>
<keyword evidence="6" id="KW-0106">Calcium</keyword>
<evidence type="ECO:0000256" key="5">
    <source>
        <dbReference type="ARBA" id="ARBA00022801"/>
    </source>
</evidence>
<evidence type="ECO:0000259" key="10">
    <source>
        <dbReference type="Pfam" id="PF08526"/>
    </source>
</evidence>
<reference evidence="12" key="2">
    <citation type="submission" date="2025-08" db="UniProtKB">
        <authorList>
            <consortium name="Ensembl"/>
        </authorList>
    </citation>
    <scope>IDENTIFICATION</scope>
</reference>
<keyword evidence="13" id="KW-1185">Reference proteome</keyword>
<dbReference type="GO" id="GO:0004668">
    <property type="term" value="F:protein-arginine deiminase activity"/>
    <property type="evidence" value="ECO:0007669"/>
    <property type="project" value="UniProtKB-EC"/>
</dbReference>
<feature type="domain" description="Protein-arginine deiminase (PAD) central" evidence="11">
    <location>
        <begin position="506"/>
        <end position="604"/>
    </location>
</feature>
<feature type="region of interest" description="Disordered" evidence="8">
    <location>
        <begin position="161"/>
        <end position="183"/>
    </location>
</feature>
<evidence type="ECO:0000256" key="6">
    <source>
        <dbReference type="ARBA" id="ARBA00022837"/>
    </source>
</evidence>
<evidence type="ECO:0000259" key="11">
    <source>
        <dbReference type="Pfam" id="PF08527"/>
    </source>
</evidence>
<keyword evidence="5" id="KW-0378">Hydrolase</keyword>
<dbReference type="PANTHER" id="PTHR10837">
    <property type="entry name" value="PEPTIDYLARGININE DEIMINASE"/>
    <property type="match status" value="1"/>
</dbReference>
<evidence type="ECO:0000256" key="7">
    <source>
        <dbReference type="ARBA" id="ARBA00048487"/>
    </source>
</evidence>
<proteinExistence type="inferred from homology"/>
<dbReference type="Gene3D" id="2.60.40.1700">
    <property type="entry name" value="Protein-arginine deiminase, central domain"/>
    <property type="match status" value="2"/>
</dbReference>
<comment type="subcellular location">
    <subcellularLocation>
        <location evidence="1">Cytoplasm</location>
    </subcellularLocation>
</comment>